<comment type="subcellular location">
    <subcellularLocation>
        <location evidence="1">Endomembrane system</location>
    </subcellularLocation>
</comment>
<dbReference type="EMBL" id="RBNJ01018080">
    <property type="protein sequence ID" value="RUS23904.1"/>
    <property type="molecule type" value="Genomic_DNA"/>
</dbReference>
<dbReference type="GO" id="GO:0016020">
    <property type="term" value="C:membrane"/>
    <property type="evidence" value="ECO:0007669"/>
    <property type="project" value="InterPro"/>
</dbReference>
<protein>
    <submittedName>
        <fullName evidence="9">UNC-like C-terminal-domain-containing protein</fullName>
    </submittedName>
</protein>
<name>A0A433Q2K3_9FUNG</name>
<feature type="region of interest" description="Disordered" evidence="6">
    <location>
        <begin position="524"/>
        <end position="559"/>
    </location>
</feature>
<feature type="region of interest" description="Disordered" evidence="6">
    <location>
        <begin position="428"/>
        <end position="459"/>
    </location>
</feature>
<accession>A0A433Q2K3</accession>
<evidence type="ECO:0000256" key="6">
    <source>
        <dbReference type="SAM" id="MobiDB-lite"/>
    </source>
</evidence>
<evidence type="ECO:0000256" key="2">
    <source>
        <dbReference type="ARBA" id="ARBA00022692"/>
    </source>
</evidence>
<keyword evidence="3" id="KW-1133">Transmembrane helix</keyword>
<feature type="non-terminal residue" evidence="9">
    <location>
        <position position="787"/>
    </location>
</feature>
<feature type="region of interest" description="Disordered" evidence="6">
    <location>
        <begin position="225"/>
        <end position="257"/>
    </location>
</feature>
<dbReference type="PANTHER" id="PTHR12953:SF0">
    <property type="entry name" value="SUN DOMAIN-CONTAINING OSSIFICATION FACTOR"/>
    <property type="match status" value="1"/>
</dbReference>
<dbReference type="AlphaFoldDB" id="A0A433Q2K3"/>
<evidence type="ECO:0000256" key="7">
    <source>
        <dbReference type="SAM" id="SignalP"/>
    </source>
</evidence>
<keyword evidence="5" id="KW-0175">Coiled coil</keyword>
<evidence type="ECO:0000256" key="5">
    <source>
        <dbReference type="SAM" id="Coils"/>
    </source>
</evidence>
<organism evidence="9 10">
    <name type="scientific">Jimgerdemannia flammicorona</name>
    <dbReference type="NCBI Taxonomy" id="994334"/>
    <lineage>
        <taxon>Eukaryota</taxon>
        <taxon>Fungi</taxon>
        <taxon>Fungi incertae sedis</taxon>
        <taxon>Mucoromycota</taxon>
        <taxon>Mucoromycotina</taxon>
        <taxon>Endogonomycetes</taxon>
        <taxon>Endogonales</taxon>
        <taxon>Endogonaceae</taxon>
        <taxon>Jimgerdemannia</taxon>
    </lineage>
</organism>
<dbReference type="GO" id="GO:0034975">
    <property type="term" value="P:protein folding in endoplasmic reticulum"/>
    <property type="evidence" value="ECO:0007669"/>
    <property type="project" value="TreeGrafter"/>
</dbReference>
<keyword evidence="7" id="KW-0732">Signal</keyword>
<feature type="compositionally biased region" description="Polar residues" evidence="6">
    <location>
        <begin position="242"/>
        <end position="253"/>
    </location>
</feature>
<evidence type="ECO:0000256" key="3">
    <source>
        <dbReference type="ARBA" id="ARBA00022989"/>
    </source>
</evidence>
<feature type="region of interest" description="Disordered" evidence="6">
    <location>
        <begin position="79"/>
        <end position="136"/>
    </location>
</feature>
<dbReference type="Pfam" id="PF07738">
    <property type="entry name" value="Sad1_UNC"/>
    <property type="match status" value="1"/>
</dbReference>
<dbReference type="InterPro" id="IPR012919">
    <property type="entry name" value="SUN_dom"/>
</dbReference>
<comment type="caution">
    <text evidence="9">The sequence shown here is derived from an EMBL/GenBank/DDBJ whole genome shotgun (WGS) entry which is preliminary data.</text>
</comment>
<feature type="compositionally biased region" description="Polar residues" evidence="6">
    <location>
        <begin position="92"/>
        <end position="105"/>
    </location>
</feature>
<proteinExistence type="predicted"/>
<evidence type="ECO:0000259" key="8">
    <source>
        <dbReference type="PROSITE" id="PS51469"/>
    </source>
</evidence>
<sequence>MHWFIHVVSILLLTTLSASASPNETALSACVCAVRKYDPFTCHIPSLECPDDNEPLLPLVVPLLPLIITSVSLVSHTEATTSQKLEKEPLSTMETSTQPQATQSIHLADSPKPSTSSSTSFEDPSPSSYESQQGTPDILLSFEEWRKRFIEMEGKKTTRKRVTAGNRKGRQQIIDSLDGGLGDDVGSMFEHPDDGTPQAFYEPNQLSDVIPEKGSVDWTAPLRQRPPPAAEAVNPRVEEPTAAQSARPFTSSKVVAAKPKPSPADNVNILKKLKEKYNYASIDCAATVLSVNKEARGATSILYESKDQYMLNECSAKRFVIVNLCEFILIDTLVMANYEFFSSTFKDFRVWVADVYPPEEQIPPKKWELLGQWRARNTRDVQIFNVPNQEKWWQYIKIEFLSHYGHEYFCPLSLLRVHGTPQMEFFNLYEKPTMAPPDDEKSDDTGKEDEDETSSHDRLWPVELEAKMNQAPFVLPPIQTALHIPEDAEAFLTSLQAQDVEDVHVANQFVPHSTEAAAVVGREGNTSREVPLENAQQDQEASHGSTAQSEKASSSSPDVVSVVCDGEDCAAVVDHHNATNDTTHIQSPSTVTSPVDPPAPTPPLISYNASSSGHPATTDAMSPPAPPSTTSRLHLVDEHVTTSTPPPSASPSTTFPATDDAQQQKLLLNAYNPQPVPATGESIYKTIMKRLGMLELNATLSQRYLEEQNKMLHDVFTRMDQNHREQLRMLVGHLNETSVKRIEALKRKYEQLYQATLIEVEQQRLETTHELKELSSKVHIMADQVCW</sequence>
<feature type="coiled-coil region" evidence="5">
    <location>
        <begin position="735"/>
        <end position="777"/>
    </location>
</feature>
<keyword evidence="10" id="KW-1185">Reference proteome</keyword>
<feature type="signal peptide" evidence="7">
    <location>
        <begin position="1"/>
        <end position="20"/>
    </location>
</feature>
<dbReference type="Gene3D" id="2.60.120.260">
    <property type="entry name" value="Galactose-binding domain-like"/>
    <property type="match status" value="1"/>
</dbReference>
<feature type="domain" description="SUN" evidence="8">
    <location>
        <begin position="244"/>
        <end position="422"/>
    </location>
</feature>
<feature type="compositionally biased region" description="Low complexity" evidence="6">
    <location>
        <begin position="110"/>
        <end position="128"/>
    </location>
</feature>
<dbReference type="GO" id="GO:0012505">
    <property type="term" value="C:endomembrane system"/>
    <property type="evidence" value="ECO:0007669"/>
    <property type="project" value="UniProtKB-SubCell"/>
</dbReference>
<reference evidence="9 10" key="1">
    <citation type="journal article" date="2018" name="New Phytol.">
        <title>Phylogenomics of Endogonaceae and evolution of mycorrhizas within Mucoromycota.</title>
        <authorList>
            <person name="Chang Y."/>
            <person name="Desiro A."/>
            <person name="Na H."/>
            <person name="Sandor L."/>
            <person name="Lipzen A."/>
            <person name="Clum A."/>
            <person name="Barry K."/>
            <person name="Grigoriev I.V."/>
            <person name="Martin F.M."/>
            <person name="Stajich J.E."/>
            <person name="Smith M.E."/>
            <person name="Bonito G."/>
            <person name="Spatafora J.W."/>
        </authorList>
    </citation>
    <scope>NUCLEOTIDE SEQUENCE [LARGE SCALE GENOMIC DNA]</scope>
    <source>
        <strain evidence="9 10">AD002</strain>
    </source>
</reference>
<dbReference type="InterPro" id="IPR045120">
    <property type="entry name" value="Suco/Slp1-like"/>
</dbReference>
<feature type="region of interest" description="Disordered" evidence="6">
    <location>
        <begin position="578"/>
        <end position="631"/>
    </location>
</feature>
<feature type="compositionally biased region" description="Acidic residues" evidence="6">
    <location>
        <begin position="440"/>
        <end position="452"/>
    </location>
</feature>
<dbReference type="PROSITE" id="PS51469">
    <property type="entry name" value="SUN"/>
    <property type="match status" value="1"/>
</dbReference>
<feature type="compositionally biased region" description="Polar residues" evidence="6">
    <location>
        <begin position="534"/>
        <end position="544"/>
    </location>
</feature>
<feature type="compositionally biased region" description="Low complexity" evidence="6">
    <location>
        <begin position="545"/>
        <end position="559"/>
    </location>
</feature>
<dbReference type="GO" id="GO:0005737">
    <property type="term" value="C:cytoplasm"/>
    <property type="evidence" value="ECO:0007669"/>
    <property type="project" value="TreeGrafter"/>
</dbReference>
<dbReference type="Proteomes" id="UP000274822">
    <property type="component" value="Unassembled WGS sequence"/>
</dbReference>
<evidence type="ECO:0000256" key="1">
    <source>
        <dbReference type="ARBA" id="ARBA00004308"/>
    </source>
</evidence>
<evidence type="ECO:0000313" key="10">
    <source>
        <dbReference type="Proteomes" id="UP000274822"/>
    </source>
</evidence>
<feature type="region of interest" description="Disordered" evidence="6">
    <location>
        <begin position="638"/>
        <end position="657"/>
    </location>
</feature>
<dbReference type="PANTHER" id="PTHR12953">
    <property type="entry name" value="MEMBRANE PROTEIN CH1 RELATED"/>
    <property type="match status" value="1"/>
</dbReference>
<feature type="chain" id="PRO_5019000277" evidence="7">
    <location>
        <begin position="21"/>
        <end position="787"/>
    </location>
</feature>
<gene>
    <name evidence="9" type="ORF">BC938DRAFT_474434</name>
</gene>
<evidence type="ECO:0000256" key="4">
    <source>
        <dbReference type="ARBA" id="ARBA00023136"/>
    </source>
</evidence>
<keyword evidence="2" id="KW-0812">Transmembrane</keyword>
<evidence type="ECO:0000313" key="9">
    <source>
        <dbReference type="EMBL" id="RUS23904.1"/>
    </source>
</evidence>
<keyword evidence="4" id="KW-0472">Membrane</keyword>